<dbReference type="InterPro" id="IPR024936">
    <property type="entry name" value="Cyclophilin-type_PPIase"/>
</dbReference>
<dbReference type="PANTHER" id="PTHR45625">
    <property type="entry name" value="PEPTIDYL-PROLYL CIS-TRANS ISOMERASE-RELATED"/>
    <property type="match status" value="1"/>
</dbReference>
<dbReference type="OrthoDB" id="9807797at2"/>
<comment type="similarity">
    <text evidence="2 5">Belongs to the cyclophilin-type PPIase family.</text>
</comment>
<dbReference type="STRING" id="1134406.ADN00_01310"/>
<dbReference type="RefSeq" id="WP_075061243.1">
    <property type="nucleotide sequence ID" value="NZ_LGCL01000004.1"/>
</dbReference>
<dbReference type="InterPro" id="IPR002130">
    <property type="entry name" value="Cyclophilin-type_PPIase_dom"/>
</dbReference>
<dbReference type="SUPFAM" id="SSF50891">
    <property type="entry name" value="Cyclophilin-like"/>
    <property type="match status" value="1"/>
</dbReference>
<dbReference type="InterPro" id="IPR020892">
    <property type="entry name" value="Cyclophilin-type_PPIase_CS"/>
</dbReference>
<dbReference type="AlphaFoldDB" id="A0A0P6XKG3"/>
<protein>
    <recommendedName>
        <fullName evidence="5">Peptidyl-prolyl cis-trans isomerase</fullName>
        <shortName evidence="5">PPIase</shortName>
        <ecNumber evidence="5">5.2.1.8</ecNumber>
    </recommendedName>
</protein>
<evidence type="ECO:0000256" key="2">
    <source>
        <dbReference type="ARBA" id="ARBA00007365"/>
    </source>
</evidence>
<keyword evidence="8" id="KW-1185">Reference proteome</keyword>
<dbReference type="PIRSF" id="PIRSF001467">
    <property type="entry name" value="Peptidylpro_ismrse"/>
    <property type="match status" value="1"/>
</dbReference>
<sequence length="162" mass="17821">MNAKQWKTPPAMQIDPAKTYRVTMKTNKGTIELDLYPEHAPKTVNNFVFLVKEGFYDGVTFHRVINNFVIQGGDPTGTGMGGPGYRFEDELVGNPLKHETGVMSMANAGPNTNGSQFFITHSPQPHLNGKHTVFGRVVNGMDVVNAIKQGDRMLEVTASEVE</sequence>
<dbReference type="Pfam" id="PF00160">
    <property type="entry name" value="Pro_isomerase"/>
    <property type="match status" value="1"/>
</dbReference>
<proteinExistence type="inferred from homology"/>
<dbReference type="EC" id="5.2.1.8" evidence="5"/>
<dbReference type="PRINTS" id="PR00153">
    <property type="entry name" value="CSAPPISMRASE"/>
</dbReference>
<dbReference type="EMBL" id="LGCL01000004">
    <property type="protein sequence ID" value="KPL80516.1"/>
    <property type="molecule type" value="Genomic_DNA"/>
</dbReference>
<evidence type="ECO:0000313" key="7">
    <source>
        <dbReference type="EMBL" id="KPL80516.1"/>
    </source>
</evidence>
<evidence type="ECO:0000259" key="6">
    <source>
        <dbReference type="PROSITE" id="PS50072"/>
    </source>
</evidence>
<comment type="function">
    <text evidence="1 5">PPIases accelerate the folding of proteins. It catalyzes the cis-trans isomerization of proline imidic peptide bonds in oligopeptides.</text>
</comment>
<evidence type="ECO:0000256" key="3">
    <source>
        <dbReference type="ARBA" id="ARBA00023110"/>
    </source>
</evidence>
<dbReference type="Gene3D" id="2.40.100.10">
    <property type="entry name" value="Cyclophilin-like"/>
    <property type="match status" value="1"/>
</dbReference>
<dbReference type="PATRIC" id="fig|1134406.4.peg.1013"/>
<reference evidence="7 8" key="1">
    <citation type="submission" date="2015-07" db="EMBL/GenBank/DDBJ databases">
        <title>Genome sequence of Ornatilinea apprima DSM 23815.</title>
        <authorList>
            <person name="Hemp J."/>
            <person name="Ward L.M."/>
            <person name="Pace L.A."/>
            <person name="Fischer W.W."/>
        </authorList>
    </citation>
    <scope>NUCLEOTIDE SEQUENCE [LARGE SCALE GENOMIC DNA]</scope>
    <source>
        <strain evidence="7 8">P3M-1</strain>
    </source>
</reference>
<comment type="catalytic activity">
    <reaction evidence="5">
        <text>[protein]-peptidylproline (omega=180) = [protein]-peptidylproline (omega=0)</text>
        <dbReference type="Rhea" id="RHEA:16237"/>
        <dbReference type="Rhea" id="RHEA-COMP:10747"/>
        <dbReference type="Rhea" id="RHEA-COMP:10748"/>
        <dbReference type="ChEBI" id="CHEBI:83833"/>
        <dbReference type="ChEBI" id="CHEBI:83834"/>
        <dbReference type="EC" id="5.2.1.8"/>
    </reaction>
</comment>
<evidence type="ECO:0000256" key="1">
    <source>
        <dbReference type="ARBA" id="ARBA00002388"/>
    </source>
</evidence>
<keyword evidence="4 5" id="KW-0413">Isomerase</keyword>
<dbReference type="PROSITE" id="PS00170">
    <property type="entry name" value="CSA_PPIASE_1"/>
    <property type="match status" value="1"/>
</dbReference>
<dbReference type="CDD" id="cd00317">
    <property type="entry name" value="cyclophilin"/>
    <property type="match status" value="1"/>
</dbReference>
<dbReference type="PANTHER" id="PTHR45625:SF4">
    <property type="entry name" value="PEPTIDYLPROLYL ISOMERASE DOMAIN AND WD REPEAT-CONTAINING PROTEIN 1"/>
    <property type="match status" value="1"/>
</dbReference>
<comment type="caution">
    <text evidence="7">The sequence shown here is derived from an EMBL/GenBank/DDBJ whole genome shotgun (WGS) entry which is preliminary data.</text>
</comment>
<name>A0A0P6XKG3_9CHLR</name>
<dbReference type="Proteomes" id="UP000050417">
    <property type="component" value="Unassembled WGS sequence"/>
</dbReference>
<organism evidence="7 8">
    <name type="scientific">Ornatilinea apprima</name>
    <dbReference type="NCBI Taxonomy" id="1134406"/>
    <lineage>
        <taxon>Bacteria</taxon>
        <taxon>Bacillati</taxon>
        <taxon>Chloroflexota</taxon>
        <taxon>Anaerolineae</taxon>
        <taxon>Anaerolineales</taxon>
        <taxon>Anaerolineaceae</taxon>
        <taxon>Ornatilinea</taxon>
    </lineage>
</organism>
<evidence type="ECO:0000313" key="8">
    <source>
        <dbReference type="Proteomes" id="UP000050417"/>
    </source>
</evidence>
<dbReference type="InterPro" id="IPR029000">
    <property type="entry name" value="Cyclophilin-like_dom_sf"/>
</dbReference>
<evidence type="ECO:0000256" key="4">
    <source>
        <dbReference type="ARBA" id="ARBA00023235"/>
    </source>
</evidence>
<gene>
    <name evidence="7" type="ORF">ADN00_01310</name>
</gene>
<dbReference type="PROSITE" id="PS50072">
    <property type="entry name" value="CSA_PPIASE_2"/>
    <property type="match status" value="1"/>
</dbReference>
<evidence type="ECO:0000256" key="5">
    <source>
        <dbReference type="RuleBase" id="RU363019"/>
    </source>
</evidence>
<accession>A0A0P6XKG3</accession>
<keyword evidence="3 5" id="KW-0697">Rotamase</keyword>
<dbReference type="InterPro" id="IPR044666">
    <property type="entry name" value="Cyclophilin_A-like"/>
</dbReference>
<feature type="domain" description="PPIase cyclophilin-type" evidence="6">
    <location>
        <begin position="29"/>
        <end position="149"/>
    </location>
</feature>
<dbReference type="GO" id="GO:0006457">
    <property type="term" value="P:protein folding"/>
    <property type="evidence" value="ECO:0007669"/>
    <property type="project" value="InterPro"/>
</dbReference>
<dbReference type="GO" id="GO:0003755">
    <property type="term" value="F:peptidyl-prolyl cis-trans isomerase activity"/>
    <property type="evidence" value="ECO:0007669"/>
    <property type="project" value="UniProtKB-UniRule"/>
</dbReference>